<feature type="chain" id="PRO_5002916448" description="Outer membrane protein beta-barrel domain-containing protein" evidence="1">
    <location>
        <begin position="25"/>
        <end position="770"/>
    </location>
</feature>
<organism evidence="2 3">
    <name type="scientific">Porphyromonas uenonis 60-3</name>
    <dbReference type="NCBI Taxonomy" id="596327"/>
    <lineage>
        <taxon>Bacteria</taxon>
        <taxon>Pseudomonadati</taxon>
        <taxon>Bacteroidota</taxon>
        <taxon>Bacteroidia</taxon>
        <taxon>Bacteroidales</taxon>
        <taxon>Porphyromonadaceae</taxon>
        <taxon>Porphyromonas</taxon>
    </lineage>
</organism>
<dbReference type="RefSeq" id="WP_007365238.1">
    <property type="nucleotide sequence ID" value="NZ_ACLR01000123.1"/>
</dbReference>
<dbReference type="STRING" id="596327.PORUE0001_0648"/>
<evidence type="ECO:0000313" key="2">
    <source>
        <dbReference type="EMBL" id="EEK16900.1"/>
    </source>
</evidence>
<comment type="caution">
    <text evidence="2">The sequence shown here is derived from an EMBL/GenBank/DDBJ whole genome shotgun (WGS) entry which is preliminary data.</text>
</comment>
<dbReference type="SUPFAM" id="SSF49464">
    <property type="entry name" value="Carboxypeptidase regulatory domain-like"/>
    <property type="match status" value="1"/>
</dbReference>
<dbReference type="OrthoDB" id="1098137at2"/>
<gene>
    <name evidence="2" type="ORF">PORUE0001_0648</name>
</gene>
<dbReference type="eggNOG" id="COG4771">
    <property type="taxonomic scope" value="Bacteria"/>
</dbReference>
<evidence type="ECO:0000256" key="1">
    <source>
        <dbReference type="SAM" id="SignalP"/>
    </source>
</evidence>
<dbReference type="EMBL" id="ACLR01000123">
    <property type="protein sequence ID" value="EEK16900.1"/>
    <property type="molecule type" value="Genomic_DNA"/>
</dbReference>
<accession>C2MBH0</accession>
<feature type="signal peptide" evidence="1">
    <location>
        <begin position="1"/>
        <end position="24"/>
    </location>
</feature>
<evidence type="ECO:0000313" key="3">
    <source>
        <dbReference type="Proteomes" id="UP000003303"/>
    </source>
</evidence>
<keyword evidence="1" id="KW-0732">Signal</keyword>
<dbReference type="InterPro" id="IPR008969">
    <property type="entry name" value="CarboxyPept-like_regulatory"/>
</dbReference>
<keyword evidence="3" id="KW-1185">Reference proteome</keyword>
<dbReference type="AlphaFoldDB" id="C2MBH0"/>
<dbReference type="SUPFAM" id="SSF56935">
    <property type="entry name" value="Porins"/>
    <property type="match status" value="1"/>
</dbReference>
<sequence>MSSKIYPHLLGAMALLLITAGALAAQTITIQGRVLASSDSTALVGASVGLFDDKGQLTSGVSTESEGQFALQADPQVARELRISSIGYTPMTIQIAGDARGVIALGTLYMSEDSQLLDQVVVQGQRSRVDKMLLFPQQAELARSQDFLSLLQTMQLRGLTIDLMNKQASIRGGEVQWQIDGVPRTIEDVQSIDPKRILRIEYSDMVSARYTDRGIGGIVNVILKERLQGGSVWTQVESALTTGFVNGALGARYDRGLHSFTLDYNNGFRNYRKRFAYLETKYIAPHEELTRTETPEASPFGYMVQNLNLSYLYKPSERQQFSATLRNEFVNYHSNSVSQIAQSGSDPFHRESSVKERSYTPALDLYYANMLSNGGKLEVNLVGSYSHGTHSFSLQDQMARQMREVQNAVDVSRTALIGEVVYNHPFSSHFMLATGLQHTTAYSLNKYVEMTDNLLENNSYLFANAQGQLGKVQYSIGTGAKLFVVQDATDKKLFVRNQSTLSLFYSPINHLTLVLKSTYLPTLPSLSMLSRVQQRVDDLMRTSGNPDLKAAQSLYNRFGVYYQTKLFTSNLDFSINNTWAPILWDATYDVAGGYFLNRATNGRFNRQYSISWQGGLNNLWNFLTLQGTVRYDMFRTHTGVAAYQLNSLYWDVSVMMSYKGWTLGYDYVHPQWTLSGHTKSLGENSSRLILLYKYRDWSFYASCIFPFTPRGSEYQSETLSPVIPSTSRVYILDNRNMVTVGVAWRLNFGKQLQLIDRTLQNRDSNESVIK</sequence>
<reference evidence="2 3" key="1">
    <citation type="submission" date="2009-04" db="EMBL/GenBank/DDBJ databases">
        <authorList>
            <person name="Sebastian Y."/>
            <person name="Madupu R."/>
            <person name="Durkin A.S."/>
            <person name="Torralba M."/>
            <person name="Methe B."/>
            <person name="Sutton G.G."/>
            <person name="Strausberg R.L."/>
            <person name="Nelson K.E."/>
        </authorList>
    </citation>
    <scope>NUCLEOTIDE SEQUENCE [LARGE SCALE GENOMIC DNA]</scope>
    <source>
        <strain evidence="2 3">60-3</strain>
    </source>
</reference>
<name>C2MBH0_9PORP</name>
<proteinExistence type="predicted"/>
<evidence type="ECO:0008006" key="4">
    <source>
        <dbReference type="Google" id="ProtNLM"/>
    </source>
</evidence>
<dbReference type="Proteomes" id="UP000003303">
    <property type="component" value="Unassembled WGS sequence"/>
</dbReference>
<dbReference type="Pfam" id="PF13715">
    <property type="entry name" value="CarbopepD_reg_2"/>
    <property type="match status" value="1"/>
</dbReference>
<protein>
    <recommendedName>
        <fullName evidence="4">Outer membrane protein beta-barrel domain-containing protein</fullName>
    </recommendedName>
</protein>